<dbReference type="PANTHER" id="PTHR12264">
    <property type="entry name" value="TRANSCRIPTION INITIATION FACTOR TFIID SUBUNIT 12"/>
    <property type="match status" value="1"/>
</dbReference>
<dbReference type="EMBL" id="JAPFFJ010000005">
    <property type="protein sequence ID" value="KAJ6427358.1"/>
    <property type="molecule type" value="Genomic_DNA"/>
</dbReference>
<dbReference type="Proteomes" id="UP001162972">
    <property type="component" value="Chromosome 1"/>
</dbReference>
<dbReference type="InterPro" id="IPR009072">
    <property type="entry name" value="Histone-fold"/>
</dbReference>
<keyword evidence="7" id="KW-0472">Membrane</keyword>
<feature type="compositionally biased region" description="Polar residues" evidence="6">
    <location>
        <begin position="291"/>
        <end position="308"/>
    </location>
</feature>
<dbReference type="CDD" id="cd07981">
    <property type="entry name" value="HFD_TAF12"/>
    <property type="match status" value="1"/>
</dbReference>
<dbReference type="Pfam" id="PF03847">
    <property type="entry name" value="TFIID_20kDa"/>
    <property type="match status" value="2"/>
</dbReference>
<feature type="compositionally biased region" description="Low complexity" evidence="6">
    <location>
        <begin position="413"/>
        <end position="426"/>
    </location>
</feature>
<keyword evidence="3" id="KW-0805">Transcription regulation</keyword>
<dbReference type="GO" id="GO:0000124">
    <property type="term" value="C:SAGA complex"/>
    <property type="evidence" value="ECO:0007669"/>
    <property type="project" value="InterPro"/>
</dbReference>
<feature type="compositionally biased region" description="Polar residues" evidence="6">
    <location>
        <begin position="79"/>
        <end position="111"/>
    </location>
</feature>
<dbReference type="GO" id="GO:0005669">
    <property type="term" value="C:transcription factor TFIID complex"/>
    <property type="evidence" value="ECO:0007669"/>
    <property type="project" value="InterPro"/>
</dbReference>
<keyword evidence="7" id="KW-0812">Transmembrane</keyword>
<dbReference type="GO" id="GO:0017025">
    <property type="term" value="F:TBP-class protein binding"/>
    <property type="evidence" value="ECO:0007669"/>
    <property type="project" value="TreeGrafter"/>
</dbReference>
<keyword evidence="10" id="KW-1185">Reference proteome</keyword>
<feature type="compositionally biased region" description="Low complexity" evidence="6">
    <location>
        <begin position="375"/>
        <end position="388"/>
    </location>
</feature>
<evidence type="ECO:0000256" key="5">
    <source>
        <dbReference type="ARBA" id="ARBA00023242"/>
    </source>
</evidence>
<dbReference type="Gene3D" id="1.10.20.10">
    <property type="entry name" value="Histone, subunit A"/>
    <property type="match status" value="2"/>
</dbReference>
<dbReference type="SUPFAM" id="SSF47113">
    <property type="entry name" value="Histone-fold"/>
    <property type="match status" value="1"/>
</dbReference>
<comment type="caution">
    <text evidence="9">The sequence shown here is derived from an EMBL/GenBank/DDBJ whole genome shotgun (WGS) entry which is preliminary data.</text>
</comment>
<proteinExistence type="inferred from homology"/>
<evidence type="ECO:0000256" key="2">
    <source>
        <dbReference type="ARBA" id="ARBA00007530"/>
    </source>
</evidence>
<gene>
    <name evidence="9" type="ORF">OIU84_022867</name>
</gene>
<evidence type="ECO:0000256" key="4">
    <source>
        <dbReference type="ARBA" id="ARBA00023163"/>
    </source>
</evidence>
<evidence type="ECO:0000313" key="9">
    <source>
        <dbReference type="EMBL" id="KAJ6427358.1"/>
    </source>
</evidence>
<dbReference type="InterPro" id="IPR037794">
    <property type="entry name" value="TAF12"/>
</dbReference>
<evidence type="ECO:0000259" key="8">
    <source>
        <dbReference type="Pfam" id="PF03847"/>
    </source>
</evidence>
<reference evidence="9 10" key="1">
    <citation type="journal article" date="2023" name="Int. J. Mol. Sci.">
        <title>De Novo Assembly and Annotation of 11 Diverse Shrub Willow (Salix) Genomes Reveals Novel Gene Organization in Sex-Linked Regions.</title>
        <authorList>
            <person name="Hyden B."/>
            <person name="Feng K."/>
            <person name="Yates T.B."/>
            <person name="Jawdy S."/>
            <person name="Cereghino C."/>
            <person name="Smart L.B."/>
            <person name="Muchero W."/>
        </authorList>
    </citation>
    <scope>NUCLEOTIDE SEQUENCE [LARGE SCALE GENOMIC DNA]</scope>
    <source>
        <tissue evidence="9">Shoot tip</tissue>
    </source>
</reference>
<comment type="similarity">
    <text evidence="2">Belongs to the TAF12 family.</text>
</comment>
<name>A0AAD6KPZ2_9ROSI</name>
<dbReference type="AlphaFoldDB" id="A0AAD6KPZ2"/>
<evidence type="ECO:0000256" key="7">
    <source>
        <dbReference type="SAM" id="Phobius"/>
    </source>
</evidence>
<feature type="region of interest" description="Disordered" evidence="6">
    <location>
        <begin position="375"/>
        <end position="427"/>
    </location>
</feature>
<keyword evidence="5" id="KW-0539">Nucleus</keyword>
<keyword evidence="4" id="KW-0804">Transcription</keyword>
<protein>
    <recommendedName>
        <fullName evidence="8">Transcription initiation factor TFIID subunit 12 domain-containing protein</fullName>
    </recommendedName>
</protein>
<evidence type="ECO:0000256" key="6">
    <source>
        <dbReference type="SAM" id="MobiDB-lite"/>
    </source>
</evidence>
<dbReference type="GO" id="GO:0051123">
    <property type="term" value="P:RNA polymerase II preinitiation complex assembly"/>
    <property type="evidence" value="ECO:0007669"/>
    <property type="project" value="TreeGrafter"/>
</dbReference>
<feature type="region of interest" description="Disordered" evidence="6">
    <location>
        <begin position="1"/>
        <end position="128"/>
    </location>
</feature>
<feature type="transmembrane region" description="Helical" evidence="7">
    <location>
        <begin position="644"/>
        <end position="666"/>
    </location>
</feature>
<evidence type="ECO:0000256" key="1">
    <source>
        <dbReference type="ARBA" id="ARBA00004123"/>
    </source>
</evidence>
<accession>A0AAD6KPZ2</accession>
<evidence type="ECO:0000256" key="3">
    <source>
        <dbReference type="ARBA" id="ARBA00023015"/>
    </source>
</evidence>
<dbReference type="PANTHER" id="PTHR12264:SF26">
    <property type="entry name" value="TRANSCRIPTION INITIATION FACTOR TFIID SUBUNIT 12B"/>
    <property type="match status" value="1"/>
</dbReference>
<feature type="domain" description="Transcription initiation factor TFIID subunit 12" evidence="8">
    <location>
        <begin position="434"/>
        <end position="471"/>
    </location>
</feature>
<feature type="domain" description="Transcription initiation factor TFIID subunit 12" evidence="8">
    <location>
        <begin position="520"/>
        <end position="550"/>
    </location>
</feature>
<feature type="compositionally biased region" description="Low complexity" evidence="6">
    <location>
        <begin position="24"/>
        <end position="78"/>
    </location>
</feature>
<evidence type="ECO:0000313" key="10">
    <source>
        <dbReference type="Proteomes" id="UP001162972"/>
    </source>
</evidence>
<comment type="subcellular location">
    <subcellularLocation>
        <location evidence="1">Nucleus</location>
    </subcellularLocation>
</comment>
<dbReference type="GO" id="GO:0003677">
    <property type="term" value="F:DNA binding"/>
    <property type="evidence" value="ECO:0007669"/>
    <property type="project" value="TreeGrafter"/>
</dbReference>
<dbReference type="InterPro" id="IPR003228">
    <property type="entry name" value="TFIID_TAF12_dom"/>
</dbReference>
<organism evidence="9 10">
    <name type="scientific">Salix udensis</name>
    <dbReference type="NCBI Taxonomy" id="889485"/>
    <lineage>
        <taxon>Eukaryota</taxon>
        <taxon>Viridiplantae</taxon>
        <taxon>Streptophyta</taxon>
        <taxon>Embryophyta</taxon>
        <taxon>Tracheophyta</taxon>
        <taxon>Spermatophyta</taxon>
        <taxon>Magnoliopsida</taxon>
        <taxon>eudicotyledons</taxon>
        <taxon>Gunneridae</taxon>
        <taxon>Pentapetalae</taxon>
        <taxon>rosids</taxon>
        <taxon>fabids</taxon>
        <taxon>Malpighiales</taxon>
        <taxon>Salicaceae</taxon>
        <taxon>Saliceae</taxon>
        <taxon>Salix</taxon>
    </lineage>
</organism>
<keyword evidence="7" id="KW-1133">Transmembrane helix</keyword>
<feature type="region of interest" description="Disordered" evidence="6">
    <location>
        <begin position="291"/>
        <end position="317"/>
    </location>
</feature>
<sequence length="704" mass="77392">MAESAAASPKPHPSPNTVIDPSSQTATSMNTNTTNLTQTQTQTPNVANLSQNTQISSSSSLELSQIPASPSLPSQQQQNVTSMSGYPNQQTLHRSPSMSRLSQINQQQPNQYGGVLRQQQQQQQQQGLYGQMNFGGSASIQPNSQQNQQLGGANLSRSALLGQTGQLMLTGAAAAAQLNLPSQLLASPRQKTGLVQGSQFNPGNSPGQSLQGIQAMGVMGSLNMGSQLKPNGALTYAQQRIHSGSTRQQLVQQNPLTSQVQSLQRTSSMAYMNPQMSGLVQNAQKNMMHNSLSQQQWLKQMPTMSGPASPSFHLQQRQSQALIQQQLASSGQLHQNLMAQQLSQLVQQQPQMGHQQLHQQKQQQQILQQRLQQVPLHQQQQQQHHQQQSPRMLGPTCQKSLSLTGSHPDATASGTTTPGGSSSQGTEATNQLLGKRKIQDLVSQVDSHGKLDPEVEECLLEIADDFIDSVRLANMSNFFCTSVCLRRLSLLVFFSLNSFQSTENLLVVKSERPLTCAMAITFSCSLAKHRKSSTLESKDIMLHLEKNWHLIIPGFSTEEQKHQKRPLPSNLHRRRLDMIRALMESSHSEENNINSKEMLRQGLDNPVVTNHLIRPSPSSEQMVLQSTGSPMEDWRLPGSLEGGVYYAVAGVGIVLLYPLMLLKVGIQLAKNASKRFLVSMHCSDDENLTLVQKSVQKIIMEFVI</sequence>
<dbReference type="GO" id="GO:0046982">
    <property type="term" value="F:protein heterodimerization activity"/>
    <property type="evidence" value="ECO:0007669"/>
    <property type="project" value="InterPro"/>
</dbReference>